<dbReference type="SUPFAM" id="SSF51735">
    <property type="entry name" value="NAD(P)-binding Rossmann-fold domains"/>
    <property type="match status" value="1"/>
</dbReference>
<dbReference type="InterPro" id="IPR036291">
    <property type="entry name" value="NAD(P)-bd_dom_sf"/>
</dbReference>
<evidence type="ECO:0000256" key="1">
    <source>
        <dbReference type="ARBA" id="ARBA00023002"/>
    </source>
</evidence>
<gene>
    <name evidence="4" type="ORF">J2Z79_001959</name>
</gene>
<comment type="caution">
    <text evidence="4">The sequence shown here is derived from an EMBL/GenBank/DDBJ whole genome shotgun (WGS) entry which is preliminary data.</text>
</comment>
<dbReference type="EMBL" id="JAGGLG010000014">
    <property type="protein sequence ID" value="MBP2018544.1"/>
    <property type="molecule type" value="Genomic_DNA"/>
</dbReference>
<accession>A0ABS4JVU8</accession>
<reference evidence="4 5" key="1">
    <citation type="submission" date="2021-03" db="EMBL/GenBank/DDBJ databases">
        <title>Genomic Encyclopedia of Type Strains, Phase IV (KMG-IV): sequencing the most valuable type-strain genomes for metagenomic binning, comparative biology and taxonomic classification.</title>
        <authorList>
            <person name="Goeker M."/>
        </authorList>
    </citation>
    <scope>NUCLEOTIDE SEQUENCE [LARGE SCALE GENOMIC DNA]</scope>
    <source>
        <strain evidence="4 5">DSM 27138</strain>
    </source>
</reference>
<keyword evidence="5" id="KW-1185">Reference proteome</keyword>
<dbReference type="Pfam" id="PF22725">
    <property type="entry name" value="GFO_IDH_MocA_C3"/>
    <property type="match status" value="1"/>
</dbReference>
<dbReference type="Gene3D" id="3.30.360.10">
    <property type="entry name" value="Dihydrodipicolinate Reductase, domain 2"/>
    <property type="match status" value="1"/>
</dbReference>
<evidence type="ECO:0000259" key="2">
    <source>
        <dbReference type="Pfam" id="PF01408"/>
    </source>
</evidence>
<dbReference type="Gene3D" id="3.40.50.720">
    <property type="entry name" value="NAD(P)-binding Rossmann-like Domain"/>
    <property type="match status" value="1"/>
</dbReference>
<dbReference type="InterPro" id="IPR000683">
    <property type="entry name" value="Gfo/Idh/MocA-like_OxRdtase_N"/>
</dbReference>
<dbReference type="Proteomes" id="UP001519289">
    <property type="component" value="Unassembled WGS sequence"/>
</dbReference>
<organism evidence="4 5">
    <name type="scientific">Symbiobacterium terraclitae</name>
    <dbReference type="NCBI Taxonomy" id="557451"/>
    <lineage>
        <taxon>Bacteria</taxon>
        <taxon>Bacillati</taxon>
        <taxon>Bacillota</taxon>
        <taxon>Clostridia</taxon>
        <taxon>Eubacteriales</taxon>
        <taxon>Symbiobacteriaceae</taxon>
        <taxon>Symbiobacterium</taxon>
    </lineage>
</organism>
<protein>
    <submittedName>
        <fullName evidence="4">Dehydrogenase</fullName>
    </submittedName>
</protein>
<dbReference type="InterPro" id="IPR050463">
    <property type="entry name" value="Gfo/Idh/MocA_oxidrdct_glycsds"/>
</dbReference>
<evidence type="ECO:0000313" key="5">
    <source>
        <dbReference type="Proteomes" id="UP001519289"/>
    </source>
</evidence>
<proteinExistence type="predicted"/>
<dbReference type="PANTHER" id="PTHR43818:SF11">
    <property type="entry name" value="BCDNA.GH03377"/>
    <property type="match status" value="1"/>
</dbReference>
<sequence>MFEPVRLGISGLGGFGRFALDALARTPEVRVVAVHDVDGERAVRIGGAAGAAVCSTYAELVTHPEVEVVYLATPPSAHGPQALEALRNGRHVFVEKPLATSPDEADAIARLAAQAGRKVGINYVLRFNPIYRLARRIAASGLLGSLRHMSLENDAADENLPPGHWFWDPAVSGGIWVEHGVHFFDIAAHLAGARGEIQYSQAWRRAPEGPVDRVVAVARFGDVPATFYHAFDKPGRIERTTFRLAHDVGYIDVLGWMPVALEAEAILDEAGLSALTALVSGGILEMGAGRTAPIRAALDLVQGYPGQERRTRGRWADREVSHRVRLTVECPEGKMAVYARTIQAGVADFARGVRDPSYRPEVTLADAAASLGLAVAAAGGAVCAPTGP</sequence>
<dbReference type="RefSeq" id="WP_209466671.1">
    <property type="nucleotide sequence ID" value="NZ_JAGGLG010000014.1"/>
</dbReference>
<dbReference type="Pfam" id="PF01408">
    <property type="entry name" value="GFO_IDH_MocA"/>
    <property type="match status" value="1"/>
</dbReference>
<name>A0ABS4JVU8_9FIRM</name>
<keyword evidence="1" id="KW-0560">Oxidoreductase</keyword>
<dbReference type="SUPFAM" id="SSF55347">
    <property type="entry name" value="Glyceraldehyde-3-phosphate dehydrogenase-like, C-terminal domain"/>
    <property type="match status" value="1"/>
</dbReference>
<evidence type="ECO:0000313" key="4">
    <source>
        <dbReference type="EMBL" id="MBP2018544.1"/>
    </source>
</evidence>
<evidence type="ECO:0000259" key="3">
    <source>
        <dbReference type="Pfam" id="PF22725"/>
    </source>
</evidence>
<feature type="domain" description="GFO/IDH/MocA-like oxidoreductase" evidence="3">
    <location>
        <begin position="131"/>
        <end position="236"/>
    </location>
</feature>
<dbReference type="PANTHER" id="PTHR43818">
    <property type="entry name" value="BCDNA.GH03377"/>
    <property type="match status" value="1"/>
</dbReference>
<feature type="domain" description="Gfo/Idh/MocA-like oxidoreductase N-terminal" evidence="2">
    <location>
        <begin position="6"/>
        <end position="123"/>
    </location>
</feature>
<dbReference type="InterPro" id="IPR055170">
    <property type="entry name" value="GFO_IDH_MocA-like_dom"/>
</dbReference>